<feature type="compositionally biased region" description="Basic and acidic residues" evidence="2">
    <location>
        <begin position="136"/>
        <end position="148"/>
    </location>
</feature>
<sequence length="424" mass="45532">MQRQKKTEKSVPGTKKMEAGAAGVSKGSQARSPASRSSSRLVSPLKLSLVASGKSLPTSRPVSLPKTYACAAATRPQLPEGGGTATALAGTPVCGSECSEHSACSEHIAVSPASDKDLPASRSRSHSRAARSLTYKSDRVASKGEGSARSRSPSGSSASRLSVPAGGASAVRPKIFKGAARAIISPDDNPMEIGAEVLQKSAFSALPQRTRYDATTKMADSPDTVYSTSKMAAATSNMATTTFKAATYNPNMPPELAADLPPSAGMIIQLIKDLRVDLKNDFKNDFDTLYGAMEGINQRTEIIENKLHSQEQSHLDLVETVKELQKQVHQQAEKLADAEDRSRRNNLRIRGIPDNIDSQELQSYFQTMVKSVLPNVKNTDLLLDRIHRLPKPGNAPPAAPKDVIVRFHYYHIKEEFLGAEITAA</sequence>
<dbReference type="PANTHER" id="PTHR11505">
    <property type="entry name" value="L1 TRANSPOSABLE ELEMENT-RELATED"/>
    <property type="match status" value="1"/>
</dbReference>
<organism evidence="3 4">
    <name type="scientific">Pelobates cultripes</name>
    <name type="common">Western spadefoot toad</name>
    <dbReference type="NCBI Taxonomy" id="61616"/>
    <lineage>
        <taxon>Eukaryota</taxon>
        <taxon>Metazoa</taxon>
        <taxon>Chordata</taxon>
        <taxon>Craniata</taxon>
        <taxon>Vertebrata</taxon>
        <taxon>Euteleostomi</taxon>
        <taxon>Amphibia</taxon>
        <taxon>Batrachia</taxon>
        <taxon>Anura</taxon>
        <taxon>Pelobatoidea</taxon>
        <taxon>Pelobatidae</taxon>
        <taxon>Pelobates</taxon>
    </lineage>
</organism>
<dbReference type="AlphaFoldDB" id="A0AAD1VUS5"/>
<evidence type="ECO:0000256" key="2">
    <source>
        <dbReference type="SAM" id="MobiDB-lite"/>
    </source>
</evidence>
<evidence type="ECO:0000313" key="4">
    <source>
        <dbReference type="Proteomes" id="UP001295444"/>
    </source>
</evidence>
<dbReference type="InterPro" id="IPR004244">
    <property type="entry name" value="Transposase_22"/>
</dbReference>
<dbReference type="FunFam" id="3.30.70.1820:FF:000002">
    <property type="entry name" value="LINE-1 retrotransposable element ORF1 protein"/>
    <property type="match status" value="1"/>
</dbReference>
<dbReference type="Proteomes" id="UP001295444">
    <property type="component" value="Chromosome 03"/>
</dbReference>
<comment type="similarity">
    <text evidence="1">Belongs to the transposase 22 family.</text>
</comment>
<keyword evidence="4" id="KW-1185">Reference proteome</keyword>
<feature type="region of interest" description="Disordered" evidence="2">
    <location>
        <begin position="113"/>
        <end position="165"/>
    </location>
</feature>
<feature type="compositionally biased region" description="Low complexity" evidence="2">
    <location>
        <begin position="30"/>
        <end position="46"/>
    </location>
</feature>
<feature type="compositionally biased region" description="Low complexity" evidence="2">
    <location>
        <begin position="149"/>
        <end position="165"/>
    </location>
</feature>
<dbReference type="EMBL" id="OW240914">
    <property type="protein sequence ID" value="CAH2272304.1"/>
    <property type="molecule type" value="Genomic_DNA"/>
</dbReference>
<dbReference type="Gene3D" id="3.30.70.1820">
    <property type="entry name" value="L1 transposable element, RRM domain"/>
    <property type="match status" value="1"/>
</dbReference>
<reference evidence="3" key="1">
    <citation type="submission" date="2022-03" db="EMBL/GenBank/DDBJ databases">
        <authorList>
            <person name="Alioto T."/>
            <person name="Alioto T."/>
            <person name="Gomez Garrido J."/>
        </authorList>
    </citation>
    <scope>NUCLEOTIDE SEQUENCE</scope>
</reference>
<gene>
    <name evidence="3" type="ORF">PECUL_23A034636</name>
</gene>
<evidence type="ECO:0000256" key="1">
    <source>
        <dbReference type="ARBA" id="ARBA00061640"/>
    </source>
</evidence>
<protein>
    <submittedName>
        <fullName evidence="3">Uncharacterized protein</fullName>
    </submittedName>
</protein>
<accession>A0AAD1VUS5</accession>
<proteinExistence type="inferred from homology"/>
<name>A0AAD1VUS5_PELCU</name>
<evidence type="ECO:0000313" key="3">
    <source>
        <dbReference type="EMBL" id="CAH2272304.1"/>
    </source>
</evidence>
<feature type="region of interest" description="Disordered" evidence="2">
    <location>
        <begin position="1"/>
        <end position="46"/>
    </location>
</feature>